<dbReference type="Proteomes" id="UP001595847">
    <property type="component" value="Unassembled WGS sequence"/>
</dbReference>
<dbReference type="PANTHER" id="PTHR11070:SF45">
    <property type="entry name" value="DNA 3'-5' HELICASE"/>
    <property type="match status" value="1"/>
</dbReference>
<dbReference type="SUPFAM" id="SSF52540">
    <property type="entry name" value="P-loop containing nucleoside triphosphate hydrolases"/>
    <property type="match status" value="1"/>
</dbReference>
<keyword evidence="4 9" id="KW-0067">ATP-binding</keyword>
<keyword evidence="5" id="KW-0413">Isomerase</keyword>
<evidence type="ECO:0000256" key="6">
    <source>
        <dbReference type="ARBA" id="ARBA00034617"/>
    </source>
</evidence>
<gene>
    <name evidence="12" type="ORF">ACFOVU_04790</name>
</gene>
<feature type="compositionally biased region" description="Pro residues" evidence="10">
    <location>
        <begin position="154"/>
        <end position="167"/>
    </location>
</feature>
<evidence type="ECO:0000256" key="7">
    <source>
        <dbReference type="ARBA" id="ARBA00034808"/>
    </source>
</evidence>
<feature type="domain" description="UvrD-like helicase ATP-binding" evidence="11">
    <location>
        <begin position="299"/>
        <end position="568"/>
    </location>
</feature>
<keyword evidence="1 9" id="KW-0547">Nucleotide-binding</keyword>
<dbReference type="EC" id="5.6.2.4" evidence="7"/>
<keyword evidence="3 9" id="KW-0347">Helicase</keyword>
<feature type="binding site" evidence="9">
    <location>
        <begin position="320"/>
        <end position="327"/>
    </location>
    <ligand>
        <name>ATP</name>
        <dbReference type="ChEBI" id="CHEBI:30616"/>
    </ligand>
</feature>
<organism evidence="12 13">
    <name type="scientific">Nocardiopsis sediminis</name>
    <dbReference type="NCBI Taxonomy" id="1778267"/>
    <lineage>
        <taxon>Bacteria</taxon>
        <taxon>Bacillati</taxon>
        <taxon>Actinomycetota</taxon>
        <taxon>Actinomycetes</taxon>
        <taxon>Streptosporangiales</taxon>
        <taxon>Nocardiopsidaceae</taxon>
        <taxon>Nocardiopsis</taxon>
    </lineage>
</organism>
<evidence type="ECO:0000313" key="12">
    <source>
        <dbReference type="EMBL" id="MFC3995217.1"/>
    </source>
</evidence>
<feature type="region of interest" description="Disordered" evidence="10">
    <location>
        <begin position="118"/>
        <end position="190"/>
    </location>
</feature>
<keyword evidence="13" id="KW-1185">Reference proteome</keyword>
<evidence type="ECO:0000259" key="11">
    <source>
        <dbReference type="PROSITE" id="PS51198"/>
    </source>
</evidence>
<dbReference type="EMBL" id="JBHSBH010000004">
    <property type="protein sequence ID" value="MFC3995217.1"/>
    <property type="molecule type" value="Genomic_DNA"/>
</dbReference>
<keyword evidence="2 9" id="KW-0378">Hydrolase</keyword>
<dbReference type="InterPro" id="IPR027417">
    <property type="entry name" value="P-loop_NTPase"/>
</dbReference>
<evidence type="ECO:0000256" key="4">
    <source>
        <dbReference type="ARBA" id="ARBA00022840"/>
    </source>
</evidence>
<dbReference type="InterPro" id="IPR014017">
    <property type="entry name" value="DNA_helicase_UvrD-like_C"/>
</dbReference>
<evidence type="ECO:0000313" key="13">
    <source>
        <dbReference type="Proteomes" id="UP001595847"/>
    </source>
</evidence>
<accession>A0ABV8FJP9</accession>
<dbReference type="RefSeq" id="WP_378530140.1">
    <property type="nucleotide sequence ID" value="NZ_JBHSBH010000004.1"/>
</dbReference>
<protein>
    <recommendedName>
        <fullName evidence="7">DNA 3'-5' helicase</fullName>
        <ecNumber evidence="7">5.6.2.4</ecNumber>
    </recommendedName>
</protein>
<comment type="catalytic activity">
    <reaction evidence="8">
        <text>ATP + H2O = ADP + phosphate + H(+)</text>
        <dbReference type="Rhea" id="RHEA:13065"/>
        <dbReference type="ChEBI" id="CHEBI:15377"/>
        <dbReference type="ChEBI" id="CHEBI:15378"/>
        <dbReference type="ChEBI" id="CHEBI:30616"/>
        <dbReference type="ChEBI" id="CHEBI:43474"/>
        <dbReference type="ChEBI" id="CHEBI:456216"/>
        <dbReference type="EC" id="5.6.2.4"/>
    </reaction>
</comment>
<dbReference type="PROSITE" id="PS51198">
    <property type="entry name" value="UVRD_HELICASE_ATP_BIND"/>
    <property type="match status" value="1"/>
</dbReference>
<evidence type="ECO:0000256" key="1">
    <source>
        <dbReference type="ARBA" id="ARBA00022741"/>
    </source>
</evidence>
<sequence length="758" mass="83337">MPHLAIDATCLPQYDKLDRPTRERLIAVTRKFRELPLHALISHPDLRIRPLTAGQDPRIRTFRISDTWTGVMLAPESGETFLLVHLLPRDSAEEWAGDQRHDVNTVMGTLERRDATALERAGTSRRPPGHDDAPRPPAAADAGTAGGAGGGTPTPTPAAAPTPPATPATPAASTTAEDREPDPAGLLSHVSDRDLARLGVDPEIRDFCRSLSGIKELRDWRPALPQDQYEVVSALAEGHSVARVLDEVVAPRRPVVGAVATDDYDTAIRHTRERVIVVDDDQEIEDVLAGEFNAWRIYLHPKQRDLAYRARFNGPAKVSGGPGTGKTVVALHRVKYLAEHLPLDGRVLLTSFTNALVESLKRNLALLLPPELVADVDVVTTDKLALDVVKEEHPDVRLRTDTRGVFANITQQHRLPFPVDFLFFEYRHVITAQGITTLDGYLDPDARRGRTLPLSVTQRRQVWEAVSEARAKMHNSRRLPIEDLHAEAARILDSRPAKPYTNLVVDEAQDLHPAQWRTLRAAVSRGHNDMFIAGDNRQRIYDNTVSFRRLGIAVVGRSYPLRVNYRTTEEILTWADGIMRGRPVTELGDSAPEPAGATSCVLSGPPPELHGAADEPAELDALAERVRRWLADGIAPGDICVTARTNRLRDSVTAHLRARSLPASLFNPGKHTVTDAAGTVRVTTMHGVKGLEFRAVAVTGATATALPQMDHVTSADLDENQHQADLDAQRSLLYVACTRAREHLYLSWHGSPSPFLPL</sequence>
<dbReference type="PANTHER" id="PTHR11070">
    <property type="entry name" value="UVRD / RECB / PCRA DNA HELICASE FAMILY MEMBER"/>
    <property type="match status" value="1"/>
</dbReference>
<dbReference type="InterPro" id="IPR000212">
    <property type="entry name" value="DNA_helicase_UvrD/REP"/>
</dbReference>
<comment type="catalytic activity">
    <reaction evidence="6">
        <text>Couples ATP hydrolysis with the unwinding of duplex DNA by translocating in the 3'-5' direction.</text>
        <dbReference type="EC" id="5.6.2.4"/>
    </reaction>
</comment>
<evidence type="ECO:0000256" key="9">
    <source>
        <dbReference type="PROSITE-ProRule" id="PRU00560"/>
    </source>
</evidence>
<reference evidence="13" key="1">
    <citation type="journal article" date="2019" name="Int. J. Syst. Evol. Microbiol.">
        <title>The Global Catalogue of Microorganisms (GCM) 10K type strain sequencing project: providing services to taxonomists for standard genome sequencing and annotation.</title>
        <authorList>
            <consortium name="The Broad Institute Genomics Platform"/>
            <consortium name="The Broad Institute Genome Sequencing Center for Infectious Disease"/>
            <person name="Wu L."/>
            <person name="Ma J."/>
        </authorList>
    </citation>
    <scope>NUCLEOTIDE SEQUENCE [LARGE SCALE GENOMIC DNA]</scope>
    <source>
        <strain evidence="13">TBRC 1826</strain>
    </source>
</reference>
<proteinExistence type="predicted"/>
<dbReference type="Pfam" id="PF00580">
    <property type="entry name" value="UvrD-helicase"/>
    <property type="match status" value="1"/>
</dbReference>
<evidence type="ECO:0000256" key="2">
    <source>
        <dbReference type="ARBA" id="ARBA00022801"/>
    </source>
</evidence>
<evidence type="ECO:0000256" key="8">
    <source>
        <dbReference type="ARBA" id="ARBA00048988"/>
    </source>
</evidence>
<evidence type="ECO:0000256" key="10">
    <source>
        <dbReference type="SAM" id="MobiDB-lite"/>
    </source>
</evidence>
<evidence type="ECO:0000256" key="3">
    <source>
        <dbReference type="ARBA" id="ARBA00022806"/>
    </source>
</evidence>
<evidence type="ECO:0000256" key="5">
    <source>
        <dbReference type="ARBA" id="ARBA00023235"/>
    </source>
</evidence>
<dbReference type="InterPro" id="IPR014016">
    <property type="entry name" value="UvrD-like_ATP-bd"/>
</dbReference>
<dbReference type="Gene3D" id="3.40.50.300">
    <property type="entry name" value="P-loop containing nucleotide triphosphate hydrolases"/>
    <property type="match status" value="2"/>
</dbReference>
<comment type="caution">
    <text evidence="12">The sequence shown here is derived from an EMBL/GenBank/DDBJ whole genome shotgun (WGS) entry which is preliminary data.</text>
</comment>
<dbReference type="Pfam" id="PF13361">
    <property type="entry name" value="UvrD_C"/>
    <property type="match status" value="1"/>
</dbReference>
<name>A0ABV8FJP9_9ACTN</name>